<evidence type="ECO:0000259" key="3">
    <source>
        <dbReference type="Pfam" id="PF03968"/>
    </source>
</evidence>
<dbReference type="GO" id="GO:0017089">
    <property type="term" value="F:glycolipid transfer activity"/>
    <property type="evidence" value="ECO:0007669"/>
    <property type="project" value="TreeGrafter"/>
</dbReference>
<organism evidence="4 5">
    <name type="scientific">Aerophobetes bacterium</name>
    <dbReference type="NCBI Taxonomy" id="2030807"/>
    <lineage>
        <taxon>Bacteria</taxon>
        <taxon>Candidatus Aerophobota</taxon>
    </lineage>
</organism>
<accession>A0A523RNL3</accession>
<dbReference type="PANTHER" id="PTHR36504:SF1">
    <property type="entry name" value="LIPOPOLYSACCHARIDE EXPORT SYSTEM PROTEIN LPTA"/>
    <property type="match status" value="1"/>
</dbReference>
<evidence type="ECO:0000256" key="2">
    <source>
        <dbReference type="SAM" id="SignalP"/>
    </source>
</evidence>
<proteinExistence type="predicted"/>
<dbReference type="Gene3D" id="2.60.450.10">
    <property type="entry name" value="Lipopolysaccharide (LPS) transport protein A like domain"/>
    <property type="match status" value="1"/>
</dbReference>
<dbReference type="InterPro" id="IPR052037">
    <property type="entry name" value="LPS_export_LptA"/>
</dbReference>
<name>A0A523RNL3_UNCAE</name>
<dbReference type="PANTHER" id="PTHR36504">
    <property type="entry name" value="LIPOPOLYSACCHARIDE EXPORT SYSTEM PROTEIN LPTA"/>
    <property type="match status" value="1"/>
</dbReference>
<reference evidence="4 5" key="1">
    <citation type="submission" date="2019-03" db="EMBL/GenBank/DDBJ databases">
        <title>Metabolic potential of uncultured bacteria and archaea associated with petroleum seepage in deep-sea sediments.</title>
        <authorList>
            <person name="Dong X."/>
            <person name="Hubert C."/>
        </authorList>
    </citation>
    <scope>NUCLEOTIDE SEQUENCE [LARGE SCALE GENOMIC DNA]</scope>
    <source>
        <strain evidence="4">E44_bin7</strain>
    </source>
</reference>
<evidence type="ECO:0000256" key="1">
    <source>
        <dbReference type="ARBA" id="ARBA00022729"/>
    </source>
</evidence>
<evidence type="ECO:0000313" key="5">
    <source>
        <dbReference type="Proteomes" id="UP000316360"/>
    </source>
</evidence>
<dbReference type="GO" id="GO:0009279">
    <property type="term" value="C:cell outer membrane"/>
    <property type="evidence" value="ECO:0007669"/>
    <property type="project" value="TreeGrafter"/>
</dbReference>
<protein>
    <recommendedName>
        <fullName evidence="3">Organic solvent tolerance-like N-terminal domain-containing protein</fullName>
    </recommendedName>
</protein>
<dbReference type="GO" id="GO:0030288">
    <property type="term" value="C:outer membrane-bounded periplasmic space"/>
    <property type="evidence" value="ECO:0007669"/>
    <property type="project" value="TreeGrafter"/>
</dbReference>
<comment type="caution">
    <text evidence="4">The sequence shown here is derived from an EMBL/GenBank/DDBJ whole genome shotgun (WGS) entry which is preliminary data.</text>
</comment>
<dbReference type="Proteomes" id="UP000316360">
    <property type="component" value="Unassembled WGS sequence"/>
</dbReference>
<dbReference type="GO" id="GO:0015920">
    <property type="term" value="P:lipopolysaccharide transport"/>
    <property type="evidence" value="ECO:0007669"/>
    <property type="project" value="TreeGrafter"/>
</dbReference>
<dbReference type="InterPro" id="IPR005653">
    <property type="entry name" value="OstA-like_N"/>
</dbReference>
<dbReference type="AlphaFoldDB" id="A0A523RNL3"/>
<gene>
    <name evidence="4" type="ORF">E3J84_07540</name>
</gene>
<feature type="domain" description="Organic solvent tolerance-like N-terminal" evidence="3">
    <location>
        <begin position="32"/>
        <end position="138"/>
    </location>
</feature>
<evidence type="ECO:0000313" key="4">
    <source>
        <dbReference type="EMBL" id="TET07338.1"/>
    </source>
</evidence>
<feature type="signal peptide" evidence="2">
    <location>
        <begin position="1"/>
        <end position="26"/>
    </location>
</feature>
<dbReference type="EMBL" id="SOKJ01000429">
    <property type="protein sequence ID" value="TET07338.1"/>
    <property type="molecule type" value="Genomic_DNA"/>
</dbReference>
<sequence length="159" mass="17443">MMGRKIFMISGLILLFSVSLAGAISAAQETIEITSSSIRIDYDSGAVYCKGDAKAVWGGVIMEADEMQIFLTEENTVEKIEARGNVKVIQGEEKREAGGEMAIYTAEDDKFVLENKAYYYDESGNSLLAEKIIIWIEAERLEAEGIEGVPVKAAYILAD</sequence>
<keyword evidence="1 2" id="KW-0732">Signal</keyword>
<dbReference type="Pfam" id="PF03968">
    <property type="entry name" value="LptD_N"/>
    <property type="match status" value="1"/>
</dbReference>
<feature type="chain" id="PRO_5022040152" description="Organic solvent tolerance-like N-terminal domain-containing protein" evidence="2">
    <location>
        <begin position="27"/>
        <end position="159"/>
    </location>
</feature>